<dbReference type="Proteomes" id="UP001056120">
    <property type="component" value="Linkage Group LG16"/>
</dbReference>
<accession>A0ACB9FSV2</accession>
<sequence length="112" mass="12754">MKANDSGPLDLCQNNSMLILRFLASFSKDLWLYGFTDSQTLVLPILRRWCSYSLLTVWELKMMKAMAIVGPLRCCIVPISWGYANTFHVLNVSYEGPVRAHPDKELASFLHS</sequence>
<organism evidence="1 2">
    <name type="scientific">Smallanthus sonchifolius</name>
    <dbReference type="NCBI Taxonomy" id="185202"/>
    <lineage>
        <taxon>Eukaryota</taxon>
        <taxon>Viridiplantae</taxon>
        <taxon>Streptophyta</taxon>
        <taxon>Embryophyta</taxon>
        <taxon>Tracheophyta</taxon>
        <taxon>Spermatophyta</taxon>
        <taxon>Magnoliopsida</taxon>
        <taxon>eudicotyledons</taxon>
        <taxon>Gunneridae</taxon>
        <taxon>Pentapetalae</taxon>
        <taxon>asterids</taxon>
        <taxon>campanulids</taxon>
        <taxon>Asterales</taxon>
        <taxon>Asteraceae</taxon>
        <taxon>Asteroideae</taxon>
        <taxon>Heliantheae alliance</taxon>
        <taxon>Millerieae</taxon>
        <taxon>Smallanthus</taxon>
    </lineage>
</organism>
<proteinExistence type="predicted"/>
<keyword evidence="2" id="KW-1185">Reference proteome</keyword>
<reference evidence="2" key="1">
    <citation type="journal article" date="2022" name="Mol. Ecol. Resour.">
        <title>The genomes of chicory, endive, great burdock and yacon provide insights into Asteraceae palaeo-polyploidization history and plant inulin production.</title>
        <authorList>
            <person name="Fan W."/>
            <person name="Wang S."/>
            <person name="Wang H."/>
            <person name="Wang A."/>
            <person name="Jiang F."/>
            <person name="Liu H."/>
            <person name="Zhao H."/>
            <person name="Xu D."/>
            <person name="Zhang Y."/>
        </authorList>
    </citation>
    <scope>NUCLEOTIDE SEQUENCE [LARGE SCALE GENOMIC DNA]</scope>
    <source>
        <strain evidence="2">cv. Yunnan</strain>
    </source>
</reference>
<evidence type="ECO:0000313" key="1">
    <source>
        <dbReference type="EMBL" id="KAI3774444.1"/>
    </source>
</evidence>
<dbReference type="EMBL" id="CM042033">
    <property type="protein sequence ID" value="KAI3774444.1"/>
    <property type="molecule type" value="Genomic_DNA"/>
</dbReference>
<evidence type="ECO:0000313" key="2">
    <source>
        <dbReference type="Proteomes" id="UP001056120"/>
    </source>
</evidence>
<name>A0ACB9FSV2_9ASTR</name>
<protein>
    <submittedName>
        <fullName evidence="1">Uncharacterized protein</fullName>
    </submittedName>
</protein>
<reference evidence="1 2" key="2">
    <citation type="journal article" date="2022" name="Mol. Ecol. Resour.">
        <title>The genomes of chicory, endive, great burdock and yacon provide insights into Asteraceae paleo-polyploidization history and plant inulin production.</title>
        <authorList>
            <person name="Fan W."/>
            <person name="Wang S."/>
            <person name="Wang H."/>
            <person name="Wang A."/>
            <person name="Jiang F."/>
            <person name="Liu H."/>
            <person name="Zhao H."/>
            <person name="Xu D."/>
            <person name="Zhang Y."/>
        </authorList>
    </citation>
    <scope>NUCLEOTIDE SEQUENCE [LARGE SCALE GENOMIC DNA]</scope>
    <source>
        <strain evidence="2">cv. Yunnan</strain>
        <tissue evidence="1">Leaves</tissue>
    </source>
</reference>
<gene>
    <name evidence="1" type="ORF">L1987_49000</name>
</gene>
<comment type="caution">
    <text evidence="1">The sequence shown here is derived from an EMBL/GenBank/DDBJ whole genome shotgun (WGS) entry which is preliminary data.</text>
</comment>